<sequence length="165" mass="17999">MLTARGGAVDSAGQAESLLRDGAECCLLLAAMSVETERVIAEIDVVRDFAEVFPDEVPGLPPVREMEFSIELVPGAGPVSVAPYRMTPAELVELKGQLEDLLEKQLVRPSVSLWGAPVLLVKKKEGGSRVLFLSIYNMFKIQKREIEEGVVVNPTDQVLMANHLL</sequence>
<dbReference type="EMBL" id="KQ483565">
    <property type="protein sequence ID" value="KYP46220.1"/>
    <property type="molecule type" value="Genomic_DNA"/>
</dbReference>
<reference evidence="1" key="1">
    <citation type="journal article" date="2012" name="Nat. Biotechnol.">
        <title>Draft genome sequence of pigeonpea (Cajanus cajan), an orphan legume crop of resource-poor farmers.</title>
        <authorList>
            <person name="Varshney R.K."/>
            <person name="Chen W."/>
            <person name="Li Y."/>
            <person name="Bharti A.K."/>
            <person name="Saxena R.K."/>
            <person name="Schlueter J.A."/>
            <person name="Donoghue M.T."/>
            <person name="Azam S."/>
            <person name="Fan G."/>
            <person name="Whaley A.M."/>
            <person name="Farmer A.D."/>
            <person name="Sheridan J."/>
            <person name="Iwata A."/>
            <person name="Tuteja R."/>
            <person name="Penmetsa R.V."/>
            <person name="Wu W."/>
            <person name="Upadhyaya H.D."/>
            <person name="Yang S.P."/>
            <person name="Shah T."/>
            <person name="Saxena K.B."/>
            <person name="Michael T."/>
            <person name="McCombie W.R."/>
            <person name="Yang B."/>
            <person name="Zhang G."/>
            <person name="Yang H."/>
            <person name="Wang J."/>
            <person name="Spillane C."/>
            <person name="Cook D.R."/>
            <person name="May G.D."/>
            <person name="Xu X."/>
            <person name="Jackson S.A."/>
        </authorList>
    </citation>
    <scope>NUCLEOTIDE SEQUENCE [LARGE SCALE GENOMIC DNA]</scope>
</reference>
<dbReference type="Gene3D" id="3.10.10.10">
    <property type="entry name" value="HIV Type 1 Reverse Transcriptase, subunit A, domain 1"/>
    <property type="match status" value="1"/>
</dbReference>
<dbReference type="Proteomes" id="UP000075243">
    <property type="component" value="Unassembled WGS sequence"/>
</dbReference>
<dbReference type="AlphaFoldDB" id="A0A151RUK7"/>
<dbReference type="PANTHER" id="PTHR15503">
    <property type="entry name" value="LDOC1 RELATED"/>
    <property type="match status" value="1"/>
</dbReference>
<keyword evidence="2" id="KW-1185">Reference proteome</keyword>
<protein>
    <recommendedName>
        <fullName evidence="3">Transposon Ty3-I Gag-Pol polyprotein</fullName>
    </recommendedName>
</protein>
<dbReference type="InterPro" id="IPR043502">
    <property type="entry name" value="DNA/RNA_pol_sf"/>
</dbReference>
<evidence type="ECO:0000313" key="1">
    <source>
        <dbReference type="EMBL" id="KYP46220.1"/>
    </source>
</evidence>
<dbReference type="InterPro" id="IPR032567">
    <property type="entry name" value="RTL1-rel"/>
</dbReference>
<accession>A0A151RUK7</accession>
<evidence type="ECO:0000313" key="2">
    <source>
        <dbReference type="Proteomes" id="UP000075243"/>
    </source>
</evidence>
<gene>
    <name evidence="1" type="ORF">KK1_032213</name>
</gene>
<dbReference type="Gramene" id="C.cajan_32456.t">
    <property type="protein sequence ID" value="C.cajan_32456.t"/>
    <property type="gene ID" value="C.cajan_32456"/>
</dbReference>
<organism evidence="1 2">
    <name type="scientific">Cajanus cajan</name>
    <name type="common">Pigeon pea</name>
    <name type="synonym">Cajanus indicus</name>
    <dbReference type="NCBI Taxonomy" id="3821"/>
    <lineage>
        <taxon>Eukaryota</taxon>
        <taxon>Viridiplantae</taxon>
        <taxon>Streptophyta</taxon>
        <taxon>Embryophyta</taxon>
        <taxon>Tracheophyta</taxon>
        <taxon>Spermatophyta</taxon>
        <taxon>Magnoliopsida</taxon>
        <taxon>eudicotyledons</taxon>
        <taxon>Gunneridae</taxon>
        <taxon>Pentapetalae</taxon>
        <taxon>rosids</taxon>
        <taxon>fabids</taxon>
        <taxon>Fabales</taxon>
        <taxon>Fabaceae</taxon>
        <taxon>Papilionoideae</taxon>
        <taxon>50 kb inversion clade</taxon>
        <taxon>NPAAA clade</taxon>
        <taxon>indigoferoid/millettioid clade</taxon>
        <taxon>Phaseoleae</taxon>
        <taxon>Cajanus</taxon>
    </lineage>
</organism>
<dbReference type="PANTHER" id="PTHR15503:SF45">
    <property type="entry name" value="RNA-DIRECTED DNA POLYMERASE HOMOLOG"/>
    <property type="match status" value="1"/>
</dbReference>
<dbReference type="SUPFAM" id="SSF56672">
    <property type="entry name" value="DNA/RNA polymerases"/>
    <property type="match status" value="1"/>
</dbReference>
<proteinExistence type="predicted"/>
<evidence type="ECO:0008006" key="3">
    <source>
        <dbReference type="Google" id="ProtNLM"/>
    </source>
</evidence>
<name>A0A151RUK7_CAJCA</name>